<sequence>MTVRKRTMLGVVHVTATPQVGARVGGAGIRAIHKAADPTSATTKLSIRMATPNWPWQGDG</sequence>
<comment type="caution">
    <text evidence="1">The sequence shown here is derived from an EMBL/GenBank/DDBJ whole genome shotgun (WGS) entry which is preliminary data.</text>
</comment>
<name>A0ABS4EU64_9HYPH</name>
<organism evidence="1 2">
    <name type="scientific">Rhizobium herbae</name>
    <dbReference type="NCBI Taxonomy" id="508661"/>
    <lineage>
        <taxon>Bacteria</taxon>
        <taxon>Pseudomonadati</taxon>
        <taxon>Pseudomonadota</taxon>
        <taxon>Alphaproteobacteria</taxon>
        <taxon>Hyphomicrobiales</taxon>
        <taxon>Rhizobiaceae</taxon>
        <taxon>Rhizobium/Agrobacterium group</taxon>
        <taxon>Rhizobium</taxon>
    </lineage>
</organism>
<proteinExistence type="predicted"/>
<gene>
    <name evidence="1" type="ORF">J2Z75_005024</name>
</gene>
<keyword evidence="2" id="KW-1185">Reference proteome</keyword>
<dbReference type="Proteomes" id="UP000823786">
    <property type="component" value="Unassembled WGS sequence"/>
</dbReference>
<evidence type="ECO:0000313" key="1">
    <source>
        <dbReference type="EMBL" id="MBP1861495.1"/>
    </source>
</evidence>
<protein>
    <submittedName>
        <fullName evidence="1">Uncharacterized protein</fullName>
    </submittedName>
</protein>
<dbReference type="EMBL" id="JAGGJV010000010">
    <property type="protein sequence ID" value="MBP1861495.1"/>
    <property type="molecule type" value="Genomic_DNA"/>
</dbReference>
<accession>A0ABS4EU64</accession>
<evidence type="ECO:0000313" key="2">
    <source>
        <dbReference type="Proteomes" id="UP000823786"/>
    </source>
</evidence>
<reference evidence="1 2" key="1">
    <citation type="submission" date="2021-03" db="EMBL/GenBank/DDBJ databases">
        <title>Genomic Encyclopedia of Type Strains, Phase IV (KMG-IV): sequencing the most valuable type-strain genomes for metagenomic binning, comparative biology and taxonomic classification.</title>
        <authorList>
            <person name="Goeker M."/>
        </authorList>
    </citation>
    <scope>NUCLEOTIDE SEQUENCE [LARGE SCALE GENOMIC DNA]</scope>
    <source>
        <strain evidence="1 2">DSM 26427</strain>
    </source>
</reference>